<dbReference type="PRINTS" id="PR00080">
    <property type="entry name" value="SDRFAMILY"/>
</dbReference>
<dbReference type="InterPro" id="IPR036291">
    <property type="entry name" value="NAD(P)-bd_dom_sf"/>
</dbReference>
<dbReference type="FunFam" id="3.40.50.720:FF:000084">
    <property type="entry name" value="Short-chain dehydrogenase reductase"/>
    <property type="match status" value="1"/>
</dbReference>
<organism evidence="3 4">
    <name type="scientific">Pseudomonas monteilii</name>
    <dbReference type="NCBI Taxonomy" id="76759"/>
    <lineage>
        <taxon>Bacteria</taxon>
        <taxon>Pseudomonadati</taxon>
        <taxon>Pseudomonadota</taxon>
        <taxon>Gammaproteobacteria</taxon>
        <taxon>Pseudomonadales</taxon>
        <taxon>Pseudomonadaceae</taxon>
        <taxon>Pseudomonas</taxon>
    </lineage>
</organism>
<evidence type="ECO:0000313" key="3">
    <source>
        <dbReference type="EMBL" id="RII79662.1"/>
    </source>
</evidence>
<dbReference type="GO" id="GO:0016616">
    <property type="term" value="F:oxidoreductase activity, acting on the CH-OH group of donors, NAD or NADP as acceptor"/>
    <property type="evidence" value="ECO:0007669"/>
    <property type="project" value="TreeGrafter"/>
</dbReference>
<keyword evidence="2" id="KW-0560">Oxidoreductase</keyword>
<dbReference type="PRINTS" id="PR00081">
    <property type="entry name" value="GDHRDH"/>
</dbReference>
<evidence type="ECO:0000313" key="4">
    <source>
        <dbReference type="Proteomes" id="UP000265875"/>
    </source>
</evidence>
<protein>
    <submittedName>
        <fullName evidence="3">SDR family oxidoreductase</fullName>
    </submittedName>
</protein>
<dbReference type="PROSITE" id="PS00061">
    <property type="entry name" value="ADH_SHORT"/>
    <property type="match status" value="1"/>
</dbReference>
<accession>A0A399MCU7</accession>
<gene>
    <name evidence="3" type="ORF">D0894_04340</name>
</gene>
<dbReference type="AlphaFoldDB" id="A0A399MCU7"/>
<dbReference type="InterPro" id="IPR002347">
    <property type="entry name" value="SDR_fam"/>
</dbReference>
<comment type="caution">
    <text evidence="3">The sequence shown here is derived from an EMBL/GenBank/DDBJ whole genome shotgun (WGS) entry which is preliminary data.</text>
</comment>
<dbReference type="PANTHER" id="PTHR42760">
    <property type="entry name" value="SHORT-CHAIN DEHYDROGENASES/REDUCTASES FAMILY MEMBER"/>
    <property type="match status" value="1"/>
</dbReference>
<name>A0A399MCU7_9PSED</name>
<dbReference type="Proteomes" id="UP000265875">
    <property type="component" value="Unassembled WGS sequence"/>
</dbReference>
<dbReference type="EMBL" id="QWLL01000008">
    <property type="protein sequence ID" value="RII79662.1"/>
    <property type="molecule type" value="Genomic_DNA"/>
</dbReference>
<comment type="similarity">
    <text evidence="1">Belongs to the short-chain dehydrogenases/reductases (SDR) family.</text>
</comment>
<dbReference type="SUPFAM" id="SSF51735">
    <property type="entry name" value="NAD(P)-binding Rossmann-fold domains"/>
    <property type="match status" value="1"/>
</dbReference>
<reference evidence="3 4" key="1">
    <citation type="submission" date="2018-08" db="EMBL/GenBank/DDBJ databases">
        <title>Draft genome sequence of the cyanotroph, Pseudomonas monteilii BCN3.</title>
        <authorList>
            <person name="Jones L.B."/>
            <person name="Kunz D.A."/>
        </authorList>
    </citation>
    <scope>NUCLEOTIDE SEQUENCE [LARGE SCALE GENOMIC DNA]</scope>
    <source>
        <strain evidence="3 4">BCN3</strain>
    </source>
</reference>
<evidence type="ECO:0000256" key="2">
    <source>
        <dbReference type="ARBA" id="ARBA00023002"/>
    </source>
</evidence>
<dbReference type="InterPro" id="IPR020904">
    <property type="entry name" value="Sc_DH/Rdtase_CS"/>
</dbReference>
<dbReference type="Pfam" id="PF13561">
    <property type="entry name" value="adh_short_C2"/>
    <property type="match status" value="1"/>
</dbReference>
<dbReference type="Gene3D" id="3.40.50.720">
    <property type="entry name" value="NAD(P)-binding Rossmann-like Domain"/>
    <property type="match status" value="1"/>
</dbReference>
<sequence length="230" mass="24784">MAKTFAKAGCRVAIIDKVSIPEDVRRTEFRDIEIFVTADITVESDRRLALADIFGEFNGIDVLLNNAGVSLCEPTLAVTPASWDAVMDVNIKAAFFMAQESALVMQSQSTESVIINTASVSGMVAMPNYISYNISKAGVIEMTKCLALELAPLIRVNAISPGYILTPMQRSEYTEEQITNCADKIPLRRLGDPQEVADLALFLSSPNAKFATGHNFVIDGGETVGGLAST</sequence>
<evidence type="ECO:0000256" key="1">
    <source>
        <dbReference type="ARBA" id="ARBA00006484"/>
    </source>
</evidence>
<dbReference type="CDD" id="cd05233">
    <property type="entry name" value="SDR_c"/>
    <property type="match status" value="1"/>
</dbReference>
<proteinExistence type="inferred from homology"/>
<dbReference type="PANTHER" id="PTHR42760:SF115">
    <property type="entry name" value="3-OXOACYL-[ACYL-CARRIER-PROTEIN] REDUCTASE FABG"/>
    <property type="match status" value="1"/>
</dbReference>